<dbReference type="GO" id="GO:0005657">
    <property type="term" value="C:replication fork"/>
    <property type="evidence" value="ECO:0007669"/>
    <property type="project" value="InterPro"/>
</dbReference>
<dbReference type="Proteomes" id="UP000722791">
    <property type="component" value="Unassembled WGS sequence"/>
</dbReference>
<proteinExistence type="predicted"/>
<evidence type="ECO:0000313" key="2">
    <source>
        <dbReference type="EMBL" id="GIM01926.1"/>
    </source>
</evidence>
<accession>A0A8J4G812</accession>
<organism evidence="2 3">
    <name type="scientific">Volvox reticuliferus</name>
    <dbReference type="NCBI Taxonomy" id="1737510"/>
    <lineage>
        <taxon>Eukaryota</taxon>
        <taxon>Viridiplantae</taxon>
        <taxon>Chlorophyta</taxon>
        <taxon>core chlorophytes</taxon>
        <taxon>Chlorophyceae</taxon>
        <taxon>CS clade</taxon>
        <taxon>Chlamydomonadales</taxon>
        <taxon>Volvocaceae</taxon>
        <taxon>Volvox</taxon>
    </lineage>
</organism>
<dbReference type="GO" id="GO:0000724">
    <property type="term" value="P:double-strand break repair via homologous recombination"/>
    <property type="evidence" value="ECO:0007669"/>
    <property type="project" value="InterPro"/>
</dbReference>
<dbReference type="EMBL" id="BNCQ01000010">
    <property type="protein sequence ID" value="GIM01926.1"/>
    <property type="molecule type" value="Genomic_DNA"/>
</dbReference>
<dbReference type="GO" id="GO:0033063">
    <property type="term" value="C:Rad51B-Rad51C-Rad51D-XRCC2 complex"/>
    <property type="evidence" value="ECO:0007669"/>
    <property type="project" value="InterPro"/>
</dbReference>
<dbReference type="InterPro" id="IPR030547">
    <property type="entry name" value="XRCC2"/>
</dbReference>
<gene>
    <name evidence="2" type="ORF">Vretimale_6641</name>
</gene>
<reference evidence="2" key="1">
    <citation type="journal article" date="2021" name="Proc. Natl. Acad. Sci. U.S.A.">
        <title>Three genomes in the algal genus Volvox reveal the fate of a haploid sex-determining region after a transition to homothallism.</title>
        <authorList>
            <person name="Yamamoto K."/>
            <person name="Hamaji T."/>
            <person name="Kawai-Toyooka H."/>
            <person name="Matsuzaki R."/>
            <person name="Takahashi F."/>
            <person name="Nishimura Y."/>
            <person name="Kawachi M."/>
            <person name="Noguchi H."/>
            <person name="Minakuchi Y."/>
            <person name="Umen J.G."/>
            <person name="Toyoda A."/>
            <person name="Nozaki H."/>
        </authorList>
    </citation>
    <scope>NUCLEOTIDE SEQUENCE</scope>
    <source>
        <strain evidence="2">NIES-3785</strain>
    </source>
</reference>
<comment type="caution">
    <text evidence="2">The sequence shown here is derived from an EMBL/GenBank/DDBJ whole genome shotgun (WGS) entry which is preliminary data.</text>
</comment>
<evidence type="ECO:0000256" key="1">
    <source>
        <dbReference type="SAM" id="MobiDB-lite"/>
    </source>
</evidence>
<sequence>MPDLPPDIAAILAFNETGAQFFKRVQHERVLTGFPIIDNNLSLRPGVVLEVAGPSGSGKTELLLSIALHVLLSPYADPNAWLAAPNQQPPKQLQPPQMPSTQHLLSAESPSKDSARHHQQGPQRRIVTAKGGNVVIFDLDGKFDGVRLMQVLEPQVHSAWRDRQNQLRIAARNRSGAATAAAGADGGSSSESAGQTGDVASASSAASYGIPISNAVATVTRTAPELQMLGPDEVVAEVLSRLHLVRCCSSLQLLAALAALPRNLEALQAEGSPCRLLLIDNVGAHYWRDRAAKDLAPGAAGGAVFRTPHQNIHQQQQHQHQQQPPLALSLFEMHAAIAARLSYVSRRHRLPVVATKTAAVTAKGLPEGGGGGLGAAACGVIEEGEVQLQQREFMPIPWQNVVTHRLLLFPLGLVVPGGPAPAQAPPPRAKQPQPLTAILAEMLGAVGQAAAAMVAAGSGAQISAAGAAAATGHGMGGGGTGA</sequence>
<dbReference type="PANTHER" id="PTHR46644:SF2">
    <property type="entry name" value="DNA REPAIR PROTEIN XRCC2"/>
    <property type="match status" value="1"/>
</dbReference>
<dbReference type="SUPFAM" id="SSF52540">
    <property type="entry name" value="P-loop containing nucleoside triphosphate hydrolases"/>
    <property type="match status" value="1"/>
</dbReference>
<feature type="non-terminal residue" evidence="2">
    <location>
        <position position="1"/>
    </location>
</feature>
<dbReference type="PANTHER" id="PTHR46644">
    <property type="entry name" value="DNA REPAIR PROTEIN XRCC2"/>
    <property type="match status" value="1"/>
</dbReference>
<dbReference type="Gene3D" id="3.40.50.300">
    <property type="entry name" value="P-loop containing nucleotide triphosphate hydrolases"/>
    <property type="match status" value="1"/>
</dbReference>
<dbReference type="AlphaFoldDB" id="A0A8J4G812"/>
<evidence type="ECO:0000313" key="3">
    <source>
        <dbReference type="Proteomes" id="UP000722791"/>
    </source>
</evidence>
<protein>
    <recommendedName>
        <fullName evidence="4">RecA family profile 1 domain-containing protein</fullName>
    </recommendedName>
</protein>
<feature type="region of interest" description="Disordered" evidence="1">
    <location>
        <begin position="82"/>
        <end position="127"/>
    </location>
</feature>
<name>A0A8J4G812_9CHLO</name>
<evidence type="ECO:0008006" key="4">
    <source>
        <dbReference type="Google" id="ProtNLM"/>
    </source>
</evidence>
<dbReference type="InterPro" id="IPR027417">
    <property type="entry name" value="P-loop_NTPase"/>
</dbReference>